<dbReference type="Pfam" id="PF08281">
    <property type="entry name" value="Sigma70_r4_2"/>
    <property type="match status" value="1"/>
</dbReference>
<keyword evidence="4" id="KW-0804">Transcription</keyword>
<evidence type="ECO:0000256" key="1">
    <source>
        <dbReference type="ARBA" id="ARBA00010641"/>
    </source>
</evidence>
<dbReference type="Pfam" id="PF22029">
    <property type="entry name" value="PhyR_sigma2"/>
    <property type="match status" value="1"/>
</dbReference>
<dbReference type="SUPFAM" id="SSF88946">
    <property type="entry name" value="Sigma2 domain of RNA polymerase sigma factors"/>
    <property type="match status" value="1"/>
</dbReference>
<dbReference type="SUPFAM" id="SSF88659">
    <property type="entry name" value="Sigma3 and sigma4 domains of RNA polymerase sigma factors"/>
    <property type="match status" value="1"/>
</dbReference>
<keyword evidence="2" id="KW-0805">Transcription regulation</keyword>
<comment type="caution">
    <text evidence="7">The sequence shown here is derived from an EMBL/GenBank/DDBJ whole genome shotgun (WGS) entry which is preliminary data.</text>
</comment>
<dbReference type="CDD" id="cd06171">
    <property type="entry name" value="Sigma70_r4"/>
    <property type="match status" value="1"/>
</dbReference>
<feature type="domain" description="PhyR sigma2" evidence="6">
    <location>
        <begin position="21"/>
        <end position="74"/>
    </location>
</feature>
<dbReference type="InterPro" id="IPR013249">
    <property type="entry name" value="RNA_pol_sigma70_r4_t2"/>
</dbReference>
<keyword evidence="3" id="KW-0731">Sigma factor</keyword>
<dbReference type="InterPro" id="IPR053866">
    <property type="entry name" value="PhyR_sigma2"/>
</dbReference>
<dbReference type="InterPro" id="IPR013325">
    <property type="entry name" value="RNA_pol_sigma_r2"/>
</dbReference>
<accession>A0ABQ5UM55</accession>
<organism evidence="7 8">
    <name type="scientific">Maritalea porphyrae</name>
    <dbReference type="NCBI Taxonomy" id="880732"/>
    <lineage>
        <taxon>Bacteria</taxon>
        <taxon>Pseudomonadati</taxon>
        <taxon>Pseudomonadota</taxon>
        <taxon>Alphaproteobacteria</taxon>
        <taxon>Hyphomicrobiales</taxon>
        <taxon>Devosiaceae</taxon>
        <taxon>Maritalea</taxon>
    </lineage>
</organism>
<feature type="domain" description="RNA polymerase sigma factor 70 region 4 type 2" evidence="5">
    <location>
        <begin position="110"/>
        <end position="161"/>
    </location>
</feature>
<reference evidence="7" key="1">
    <citation type="journal article" date="2014" name="Int. J. Syst. Evol. Microbiol.">
        <title>Complete genome of a new Firmicutes species belonging to the dominant human colonic microbiota ('Ruminococcus bicirculans') reveals two chromosomes and a selective capacity to utilize plant glucans.</title>
        <authorList>
            <consortium name="NISC Comparative Sequencing Program"/>
            <person name="Wegmann U."/>
            <person name="Louis P."/>
            <person name="Goesmann A."/>
            <person name="Henrissat B."/>
            <person name="Duncan S.H."/>
            <person name="Flint H.J."/>
        </authorList>
    </citation>
    <scope>NUCLEOTIDE SEQUENCE</scope>
    <source>
        <strain evidence="7">NBRC 107169</strain>
    </source>
</reference>
<evidence type="ECO:0000259" key="5">
    <source>
        <dbReference type="Pfam" id="PF08281"/>
    </source>
</evidence>
<dbReference type="NCBIfam" id="TIGR02937">
    <property type="entry name" value="sigma70-ECF"/>
    <property type="match status" value="1"/>
</dbReference>
<dbReference type="InterPro" id="IPR036388">
    <property type="entry name" value="WH-like_DNA-bd_sf"/>
</dbReference>
<dbReference type="Gene3D" id="1.10.10.10">
    <property type="entry name" value="Winged helix-like DNA-binding domain superfamily/Winged helix DNA-binding domain"/>
    <property type="match status" value="1"/>
</dbReference>
<dbReference type="EMBL" id="BSNI01000001">
    <property type="protein sequence ID" value="GLQ16380.1"/>
    <property type="molecule type" value="Genomic_DNA"/>
</dbReference>
<name>A0ABQ5UM55_9HYPH</name>
<dbReference type="InterPro" id="IPR014284">
    <property type="entry name" value="RNA_pol_sigma-70_dom"/>
</dbReference>
<sequence length="176" mass="19718">MIGGSIGDNLALNFRVEDQFAVHIPALQRFARTLTSAPDLADDLVQDCLERAIRKKSLFRSPANPRAWLFKIMHNLHRNQVVQKRPHIGSVELVDAAEPPRQLAASELNDVKAAMEMLSQEHKQILMLVAVEGLSYKEAAQILGIQKGTVMSRLARARDQLRSIMNGDQQTRGETR</sequence>
<evidence type="ECO:0000259" key="6">
    <source>
        <dbReference type="Pfam" id="PF22029"/>
    </source>
</evidence>
<protein>
    <submittedName>
        <fullName evidence="7">RNA polymerase sigma factor</fullName>
    </submittedName>
</protein>
<evidence type="ECO:0000256" key="3">
    <source>
        <dbReference type="ARBA" id="ARBA00023082"/>
    </source>
</evidence>
<dbReference type="Gene3D" id="1.10.1740.10">
    <property type="match status" value="1"/>
</dbReference>
<dbReference type="InterPro" id="IPR039425">
    <property type="entry name" value="RNA_pol_sigma-70-like"/>
</dbReference>
<comment type="similarity">
    <text evidence="1">Belongs to the sigma-70 factor family. ECF subfamily.</text>
</comment>
<evidence type="ECO:0000313" key="8">
    <source>
        <dbReference type="Proteomes" id="UP001161405"/>
    </source>
</evidence>
<dbReference type="PANTHER" id="PTHR43133">
    <property type="entry name" value="RNA POLYMERASE ECF-TYPE SIGMA FACTO"/>
    <property type="match status" value="1"/>
</dbReference>
<evidence type="ECO:0000256" key="2">
    <source>
        <dbReference type="ARBA" id="ARBA00023015"/>
    </source>
</evidence>
<proteinExistence type="inferred from homology"/>
<evidence type="ECO:0000313" key="7">
    <source>
        <dbReference type="EMBL" id="GLQ16380.1"/>
    </source>
</evidence>
<evidence type="ECO:0000256" key="4">
    <source>
        <dbReference type="ARBA" id="ARBA00023163"/>
    </source>
</evidence>
<dbReference type="PANTHER" id="PTHR43133:SF25">
    <property type="entry name" value="RNA POLYMERASE SIGMA FACTOR RFAY-RELATED"/>
    <property type="match status" value="1"/>
</dbReference>
<dbReference type="InterPro" id="IPR013324">
    <property type="entry name" value="RNA_pol_sigma_r3/r4-like"/>
</dbReference>
<dbReference type="Proteomes" id="UP001161405">
    <property type="component" value="Unassembled WGS sequence"/>
</dbReference>
<reference evidence="7" key="2">
    <citation type="submission" date="2023-01" db="EMBL/GenBank/DDBJ databases">
        <title>Draft genome sequence of Maritalea porphyrae strain NBRC 107169.</title>
        <authorList>
            <person name="Sun Q."/>
            <person name="Mori K."/>
        </authorList>
    </citation>
    <scope>NUCLEOTIDE SEQUENCE</scope>
    <source>
        <strain evidence="7">NBRC 107169</strain>
    </source>
</reference>
<gene>
    <name evidence="7" type="primary">prtI</name>
    <name evidence="7" type="ORF">GCM10007879_06290</name>
</gene>
<keyword evidence="8" id="KW-1185">Reference proteome</keyword>